<evidence type="ECO:0000313" key="2">
    <source>
        <dbReference type="Proteomes" id="UP000247078"/>
    </source>
</evidence>
<protein>
    <submittedName>
        <fullName evidence="1">Uncharacterized protein</fullName>
    </submittedName>
</protein>
<reference evidence="1 2" key="1">
    <citation type="submission" date="2018-05" db="EMBL/GenBank/DDBJ databases">
        <title>Freshwater and sediment microbial communities from various areas in North America, analyzing microbe dynamics in response to fracking.</title>
        <authorList>
            <person name="Lamendella R."/>
        </authorList>
    </citation>
    <scope>NUCLEOTIDE SEQUENCE [LARGE SCALE GENOMIC DNA]</scope>
    <source>
        <strain evidence="1 2">DB-3</strain>
    </source>
</reference>
<comment type="caution">
    <text evidence="1">The sequence shown here is derived from an EMBL/GenBank/DDBJ whole genome shotgun (WGS) entry which is preliminary data.</text>
</comment>
<name>A0A855XQB4_9BACL</name>
<dbReference type="EMBL" id="QGTZ01000015">
    <property type="protein sequence ID" value="PWW34335.1"/>
    <property type="molecule type" value="Genomic_DNA"/>
</dbReference>
<gene>
    <name evidence="1" type="ORF">DET56_11547</name>
</gene>
<dbReference type="AlphaFoldDB" id="A0A855XQB4"/>
<proteinExistence type="predicted"/>
<accession>A0A855XQB4</accession>
<organism evidence="1 2">
    <name type="scientific">Paenibacillus pabuli</name>
    <dbReference type="NCBI Taxonomy" id="1472"/>
    <lineage>
        <taxon>Bacteria</taxon>
        <taxon>Bacillati</taxon>
        <taxon>Bacillota</taxon>
        <taxon>Bacilli</taxon>
        <taxon>Bacillales</taxon>
        <taxon>Paenibacillaceae</taxon>
        <taxon>Paenibacillus</taxon>
    </lineage>
</organism>
<evidence type="ECO:0000313" key="1">
    <source>
        <dbReference type="EMBL" id="PWW34335.1"/>
    </source>
</evidence>
<sequence>MLRSVFAFTIDNEVVDRLDYEIYVAGAGEDRVTPRSPMKISYPEKEKVFTTAILRLTLWCISAKKDAYAFSDNTFSLFLL</sequence>
<dbReference type="Proteomes" id="UP000247078">
    <property type="component" value="Unassembled WGS sequence"/>
</dbReference>